<sequence>MSGFVGAALSFPTVLFGFLLVVVVGYWLFVLTGVLDLGDDLDVDGVSGNLLAGLGLGGVPAAVAFSLLVAVAWFVSLAGGALLDELGLGPAARIVGSVGLLVAAALAAWVVTRLVAIPLGRLFPDGSEASRHGFVGRLCVVRTGTVTADFGQAEVTADDGSSAVVQVRQPGDERMPAGSSALIYDYDAQGEFFWVMPADPALDPLRKRSDPGR</sequence>
<keyword evidence="1" id="KW-0472">Membrane</keyword>
<evidence type="ECO:0000313" key="3">
    <source>
        <dbReference type="Proteomes" id="UP000199699"/>
    </source>
</evidence>
<feature type="transmembrane region" description="Helical" evidence="1">
    <location>
        <begin position="15"/>
        <end position="38"/>
    </location>
</feature>
<keyword evidence="3" id="KW-1185">Reference proteome</keyword>
<gene>
    <name evidence="2" type="ORF">GA0070616_2740</name>
</gene>
<evidence type="ECO:0000313" key="2">
    <source>
        <dbReference type="EMBL" id="SCL23516.1"/>
    </source>
</evidence>
<organism evidence="2 3">
    <name type="scientific">Micromonospora nigra</name>
    <dbReference type="NCBI Taxonomy" id="145857"/>
    <lineage>
        <taxon>Bacteria</taxon>
        <taxon>Bacillati</taxon>
        <taxon>Actinomycetota</taxon>
        <taxon>Actinomycetes</taxon>
        <taxon>Micromonosporales</taxon>
        <taxon>Micromonosporaceae</taxon>
        <taxon>Micromonospora</taxon>
    </lineage>
</organism>
<evidence type="ECO:0008006" key="4">
    <source>
        <dbReference type="Google" id="ProtNLM"/>
    </source>
</evidence>
<feature type="transmembrane region" description="Helical" evidence="1">
    <location>
        <begin position="50"/>
        <end position="74"/>
    </location>
</feature>
<proteinExistence type="predicted"/>
<protein>
    <recommendedName>
        <fullName evidence="4">DUF1449 family protein</fullName>
    </recommendedName>
</protein>
<name>A0A1C6S219_9ACTN</name>
<accession>A0A1C6S219</accession>
<dbReference type="OrthoDB" id="3388214at2"/>
<keyword evidence="1" id="KW-0812">Transmembrane</keyword>
<dbReference type="EMBL" id="FMHT01000003">
    <property type="protein sequence ID" value="SCL23516.1"/>
    <property type="molecule type" value="Genomic_DNA"/>
</dbReference>
<feature type="transmembrane region" description="Helical" evidence="1">
    <location>
        <begin position="94"/>
        <end position="116"/>
    </location>
</feature>
<evidence type="ECO:0000256" key="1">
    <source>
        <dbReference type="SAM" id="Phobius"/>
    </source>
</evidence>
<dbReference type="Proteomes" id="UP000199699">
    <property type="component" value="Unassembled WGS sequence"/>
</dbReference>
<keyword evidence="1" id="KW-1133">Transmembrane helix</keyword>
<dbReference type="RefSeq" id="WP_091090664.1">
    <property type="nucleotide sequence ID" value="NZ_FMHT01000003.1"/>
</dbReference>
<dbReference type="STRING" id="145857.GA0070616_2740"/>
<reference evidence="2 3" key="1">
    <citation type="submission" date="2016-06" db="EMBL/GenBank/DDBJ databases">
        <authorList>
            <person name="Kjaerup R.B."/>
            <person name="Dalgaard T.S."/>
            <person name="Juul-Madsen H.R."/>
        </authorList>
    </citation>
    <scope>NUCLEOTIDE SEQUENCE [LARGE SCALE GENOMIC DNA]</scope>
    <source>
        <strain evidence="2 3">DSM 43818</strain>
    </source>
</reference>
<dbReference type="AlphaFoldDB" id="A0A1C6S219"/>